<dbReference type="EMBL" id="SDMP01000019">
    <property type="protein sequence ID" value="RYQ89718.1"/>
    <property type="molecule type" value="Genomic_DNA"/>
</dbReference>
<protein>
    <submittedName>
        <fullName evidence="1">Uncharacterized protein</fullName>
    </submittedName>
</protein>
<proteinExistence type="predicted"/>
<dbReference type="Gene3D" id="1.10.132.130">
    <property type="match status" value="1"/>
</dbReference>
<reference evidence="1 2" key="1">
    <citation type="submission" date="2019-01" db="EMBL/GenBank/DDBJ databases">
        <title>Sequencing of cultivated peanut Arachis hypogaea provides insights into genome evolution and oil improvement.</title>
        <authorList>
            <person name="Chen X."/>
        </authorList>
    </citation>
    <scope>NUCLEOTIDE SEQUENCE [LARGE SCALE GENOMIC DNA]</scope>
    <source>
        <strain evidence="2">cv. Fuhuasheng</strain>
        <tissue evidence="1">Leaves</tissue>
    </source>
</reference>
<dbReference type="AlphaFoldDB" id="A0A444XJ74"/>
<dbReference type="Proteomes" id="UP000289738">
    <property type="component" value="Chromosome B09"/>
</dbReference>
<name>A0A444XJ74_ARAHY</name>
<organism evidence="1 2">
    <name type="scientific">Arachis hypogaea</name>
    <name type="common">Peanut</name>
    <dbReference type="NCBI Taxonomy" id="3818"/>
    <lineage>
        <taxon>Eukaryota</taxon>
        <taxon>Viridiplantae</taxon>
        <taxon>Streptophyta</taxon>
        <taxon>Embryophyta</taxon>
        <taxon>Tracheophyta</taxon>
        <taxon>Spermatophyta</taxon>
        <taxon>Magnoliopsida</taxon>
        <taxon>eudicotyledons</taxon>
        <taxon>Gunneridae</taxon>
        <taxon>Pentapetalae</taxon>
        <taxon>rosids</taxon>
        <taxon>fabids</taxon>
        <taxon>Fabales</taxon>
        <taxon>Fabaceae</taxon>
        <taxon>Papilionoideae</taxon>
        <taxon>50 kb inversion clade</taxon>
        <taxon>dalbergioids sensu lato</taxon>
        <taxon>Dalbergieae</taxon>
        <taxon>Pterocarpus clade</taxon>
        <taxon>Arachis</taxon>
    </lineage>
</organism>
<gene>
    <name evidence="1" type="ORF">Ahy_B09g096220</name>
</gene>
<dbReference type="InterPro" id="IPR046427">
    <property type="entry name" value="Legumain_prodom_sf"/>
</dbReference>
<sequence length="71" mass="8112">MQGLLEKVLVVLNGKYKRLEHKAEEKVQALKEIRETVNHRNHIDGSVKLISTSLFGVPKVKQQFGKQLIAF</sequence>
<keyword evidence="2" id="KW-1185">Reference proteome</keyword>
<accession>A0A444XJ74</accession>
<evidence type="ECO:0000313" key="2">
    <source>
        <dbReference type="Proteomes" id="UP000289738"/>
    </source>
</evidence>
<evidence type="ECO:0000313" key="1">
    <source>
        <dbReference type="EMBL" id="RYQ89718.1"/>
    </source>
</evidence>
<comment type="caution">
    <text evidence="1">The sequence shown here is derived from an EMBL/GenBank/DDBJ whole genome shotgun (WGS) entry which is preliminary data.</text>
</comment>